<dbReference type="InterPro" id="IPR020556">
    <property type="entry name" value="Amidase_CS"/>
</dbReference>
<keyword evidence="3 8" id="KW-0547">Nucleotide-binding</keyword>
<name>A0A8J6LLH9_9FIRM</name>
<dbReference type="Gene3D" id="3.90.1300.10">
    <property type="entry name" value="Amidase signature (AS) domain"/>
    <property type="match status" value="1"/>
</dbReference>
<dbReference type="SUPFAM" id="SSF75304">
    <property type="entry name" value="Amidase signature (AS) enzymes"/>
    <property type="match status" value="1"/>
</dbReference>
<comment type="caution">
    <text evidence="11">The sequence shown here is derived from an EMBL/GenBank/DDBJ whole genome shotgun (WGS) entry which is preliminary data.</text>
</comment>
<evidence type="ECO:0000256" key="4">
    <source>
        <dbReference type="ARBA" id="ARBA00022840"/>
    </source>
</evidence>
<keyword evidence="2 8" id="KW-0436">Ligase</keyword>
<dbReference type="HAMAP" id="MF_00120">
    <property type="entry name" value="GatA"/>
    <property type="match status" value="1"/>
</dbReference>
<keyword evidence="4 8" id="KW-0067">ATP-binding</keyword>
<dbReference type="PROSITE" id="PS00571">
    <property type="entry name" value="AMIDASES"/>
    <property type="match status" value="1"/>
</dbReference>
<dbReference type="Pfam" id="PF01425">
    <property type="entry name" value="Amidase"/>
    <property type="match status" value="1"/>
</dbReference>
<dbReference type="GO" id="GO:0006412">
    <property type="term" value="P:translation"/>
    <property type="evidence" value="ECO:0007669"/>
    <property type="project" value="UniProtKB-UniRule"/>
</dbReference>
<keyword evidence="5 8" id="KW-0648">Protein biosynthesis</keyword>
<feature type="domain" description="Amidase" evidence="10">
    <location>
        <begin position="25"/>
        <end position="466"/>
    </location>
</feature>
<organism evidence="11 12">
    <name type="scientific">Capillibacterium thermochitinicola</name>
    <dbReference type="NCBI Taxonomy" id="2699427"/>
    <lineage>
        <taxon>Bacteria</taxon>
        <taxon>Bacillati</taxon>
        <taxon>Bacillota</taxon>
        <taxon>Capillibacterium</taxon>
    </lineage>
</organism>
<feature type="active site" description="Charge relay system" evidence="8">
    <location>
        <position position="154"/>
    </location>
</feature>
<dbReference type="EC" id="6.3.5.7" evidence="8"/>
<reference evidence="11" key="1">
    <citation type="submission" date="2020-06" db="EMBL/GenBank/DDBJ databases">
        <title>Novel chitinolytic bacterium.</title>
        <authorList>
            <person name="Ungkulpasvich U."/>
            <person name="Kosugi A."/>
            <person name="Uke A."/>
        </authorList>
    </citation>
    <scope>NUCLEOTIDE SEQUENCE</scope>
    <source>
        <strain evidence="11">UUS1-1</strain>
    </source>
</reference>
<evidence type="ECO:0000256" key="5">
    <source>
        <dbReference type="ARBA" id="ARBA00022917"/>
    </source>
</evidence>
<evidence type="ECO:0000256" key="1">
    <source>
        <dbReference type="ARBA" id="ARBA00008069"/>
    </source>
</evidence>
<feature type="active site" description="Charge relay system" evidence="8">
    <location>
        <position position="79"/>
    </location>
</feature>
<evidence type="ECO:0000313" key="11">
    <source>
        <dbReference type="EMBL" id="MBA2132123.1"/>
    </source>
</evidence>
<dbReference type="InterPro" id="IPR023631">
    <property type="entry name" value="Amidase_dom"/>
</dbReference>
<evidence type="ECO:0000256" key="6">
    <source>
        <dbReference type="ARBA" id="ARBA00025295"/>
    </source>
</evidence>
<dbReference type="GO" id="GO:0030956">
    <property type="term" value="C:glutamyl-tRNA(Gln) amidotransferase complex"/>
    <property type="evidence" value="ECO:0007669"/>
    <property type="project" value="InterPro"/>
</dbReference>
<dbReference type="GO" id="GO:0050567">
    <property type="term" value="F:glutaminyl-tRNA synthase (glutamine-hydrolyzing) activity"/>
    <property type="evidence" value="ECO:0007669"/>
    <property type="project" value="UniProtKB-UniRule"/>
</dbReference>
<evidence type="ECO:0000256" key="7">
    <source>
        <dbReference type="ARBA" id="ARBA00047407"/>
    </source>
</evidence>
<sequence>MELCDLTLHEIKDLFTRKEVLPSMVLSSVVKRIEEAEENLGAYLALDLEAAFAAARAADDRIKTGNALGVLDGIPVAIKDNLCQAGKETTCASRILQGYVPPYTATAVQKLMDQGALILGRTNMDEFAMGSSTENSAVKPTKNPWDPRLVPGGSSGGSAAAVAAGEAIAALGSDTGGSIRQPAAFCGVTGLKPTYGLVSRYGLVAFASSFDQIGPLTKDAEDCALMLSAMAGFDPLDSTSVRGTPVDYTQELDRELTGRTIGLPREYFGEGVDTEVGRIVMAAVAQLEDLGARVVEISLKMTEYALPVYYLISSAEASSNLGRYDGIRYGRAAAGREDLAAYYTRTRAEGFGPEVKRRIMLGTYALSAGYYEAYYQKAQQVRTLICREFAEAFRVVDAIVTPTSPTLPFRLGERLTDPLAMYMSDVCTVPVNIAGLPALSIPCGFARGLPVGLQIIGRPFAETTILNIAHQYQKVTGHHRARPCGTGHDRAEQEGGSPDEV</sequence>
<dbReference type="PANTHER" id="PTHR11895:SF151">
    <property type="entry name" value="GLUTAMYL-TRNA(GLN) AMIDOTRANSFERASE SUBUNIT A"/>
    <property type="match status" value="1"/>
</dbReference>
<dbReference type="InterPro" id="IPR036928">
    <property type="entry name" value="AS_sf"/>
</dbReference>
<comment type="similarity">
    <text evidence="1 8">Belongs to the amidase family. GatA subfamily.</text>
</comment>
<proteinExistence type="inferred from homology"/>
<evidence type="ECO:0000313" key="12">
    <source>
        <dbReference type="Proteomes" id="UP000657177"/>
    </source>
</evidence>
<feature type="region of interest" description="Disordered" evidence="9">
    <location>
        <begin position="479"/>
        <end position="501"/>
    </location>
</feature>
<dbReference type="RefSeq" id="WP_181338571.1">
    <property type="nucleotide sequence ID" value="NZ_JAAKDE010000002.1"/>
</dbReference>
<evidence type="ECO:0000256" key="3">
    <source>
        <dbReference type="ARBA" id="ARBA00022741"/>
    </source>
</evidence>
<dbReference type="InterPro" id="IPR004412">
    <property type="entry name" value="GatA"/>
</dbReference>
<evidence type="ECO:0000256" key="8">
    <source>
        <dbReference type="HAMAP-Rule" id="MF_00120"/>
    </source>
</evidence>
<comment type="catalytic activity">
    <reaction evidence="7 8">
        <text>L-glutamyl-tRNA(Gln) + L-glutamine + ATP + H2O = L-glutaminyl-tRNA(Gln) + L-glutamate + ADP + phosphate + H(+)</text>
        <dbReference type="Rhea" id="RHEA:17521"/>
        <dbReference type="Rhea" id="RHEA-COMP:9681"/>
        <dbReference type="Rhea" id="RHEA-COMP:9684"/>
        <dbReference type="ChEBI" id="CHEBI:15377"/>
        <dbReference type="ChEBI" id="CHEBI:15378"/>
        <dbReference type="ChEBI" id="CHEBI:29985"/>
        <dbReference type="ChEBI" id="CHEBI:30616"/>
        <dbReference type="ChEBI" id="CHEBI:43474"/>
        <dbReference type="ChEBI" id="CHEBI:58359"/>
        <dbReference type="ChEBI" id="CHEBI:78520"/>
        <dbReference type="ChEBI" id="CHEBI:78521"/>
        <dbReference type="ChEBI" id="CHEBI:456216"/>
        <dbReference type="EC" id="6.3.5.7"/>
    </reaction>
</comment>
<protein>
    <recommendedName>
        <fullName evidence="8">Glutamyl-tRNA(Gln) amidotransferase subunit A</fullName>
        <shortName evidence="8">Glu-ADT subunit A</shortName>
        <ecNumber evidence="8">6.3.5.7</ecNumber>
    </recommendedName>
</protein>
<keyword evidence="12" id="KW-1185">Reference proteome</keyword>
<dbReference type="EMBL" id="JAAKDE010000002">
    <property type="protein sequence ID" value="MBA2132123.1"/>
    <property type="molecule type" value="Genomic_DNA"/>
</dbReference>
<feature type="active site" description="Acyl-ester intermediate" evidence="8">
    <location>
        <position position="178"/>
    </location>
</feature>
<dbReference type="NCBIfam" id="TIGR00132">
    <property type="entry name" value="gatA"/>
    <property type="match status" value="1"/>
</dbReference>
<evidence type="ECO:0000256" key="9">
    <source>
        <dbReference type="SAM" id="MobiDB-lite"/>
    </source>
</evidence>
<evidence type="ECO:0000256" key="2">
    <source>
        <dbReference type="ARBA" id="ARBA00022598"/>
    </source>
</evidence>
<dbReference type="InterPro" id="IPR000120">
    <property type="entry name" value="Amidase"/>
</dbReference>
<comment type="function">
    <text evidence="6 8">Allows the formation of correctly charged Gln-tRNA(Gln) through the transamidation of misacylated Glu-tRNA(Gln) in organisms which lack glutaminyl-tRNA synthetase. The reaction takes place in the presence of glutamine and ATP through an activated gamma-phospho-Glu-tRNA(Gln).</text>
</comment>
<gene>
    <name evidence="8 11" type="primary">gatA</name>
    <name evidence="11" type="ORF">G5B42_00935</name>
</gene>
<dbReference type="AlphaFoldDB" id="A0A8J6LLH9"/>
<accession>A0A8J6LLH9</accession>
<dbReference type="GO" id="GO:0005524">
    <property type="term" value="F:ATP binding"/>
    <property type="evidence" value="ECO:0007669"/>
    <property type="project" value="UniProtKB-KW"/>
</dbReference>
<dbReference type="Proteomes" id="UP000657177">
    <property type="component" value="Unassembled WGS sequence"/>
</dbReference>
<dbReference type="PANTHER" id="PTHR11895">
    <property type="entry name" value="TRANSAMIDASE"/>
    <property type="match status" value="1"/>
</dbReference>
<comment type="subunit">
    <text evidence="8">Heterotrimer of A, B and C subunits.</text>
</comment>
<evidence type="ECO:0000259" key="10">
    <source>
        <dbReference type="Pfam" id="PF01425"/>
    </source>
</evidence>